<dbReference type="InterPro" id="IPR001173">
    <property type="entry name" value="Glyco_trans_2-like"/>
</dbReference>
<evidence type="ECO:0000313" key="4">
    <source>
        <dbReference type="Proteomes" id="UP000002043"/>
    </source>
</evidence>
<proteinExistence type="inferred from homology"/>
<dbReference type="CDD" id="cd02511">
    <property type="entry name" value="Beta4Glucosyltransferase"/>
    <property type="match status" value="1"/>
</dbReference>
<keyword evidence="4" id="KW-1185">Reference proteome</keyword>
<evidence type="ECO:0000259" key="2">
    <source>
        <dbReference type="Pfam" id="PF00535"/>
    </source>
</evidence>
<gene>
    <name evidence="3" type="ordered locus">Thal_1273</name>
</gene>
<dbReference type="GO" id="GO:0016740">
    <property type="term" value="F:transferase activity"/>
    <property type="evidence" value="ECO:0007669"/>
    <property type="project" value="UniProtKB-KW"/>
</dbReference>
<reference evidence="4" key="1">
    <citation type="journal article" date="2010" name="Stand. Genomic Sci.">
        <title>Complete genome sequence of Thermocrinis albus type strain (HI 11/12T).</title>
        <authorList>
            <person name="Wirth R."/>
            <person name="Sikorski J."/>
            <person name="Brambilla E."/>
            <person name="Misra M."/>
            <person name="Lapidus A."/>
            <person name="Copeland A."/>
            <person name="Nolan M."/>
            <person name="Lucas S."/>
            <person name="Chen F."/>
            <person name="Tice H."/>
            <person name="Cheng J.F."/>
            <person name="Han C."/>
            <person name="Detter J.C."/>
            <person name="Tapia R."/>
            <person name="Bruce D."/>
            <person name="Goodwin L."/>
            <person name="Pitluck S."/>
            <person name="Pati A."/>
            <person name="Anderson I."/>
            <person name="Ivanova N."/>
            <person name="Mavromatis K."/>
            <person name="Mikhailova N."/>
            <person name="Chen A."/>
            <person name="Palaniappan K."/>
            <person name="Bilek Y."/>
            <person name="Hader T."/>
            <person name="Land M."/>
            <person name="Hauser L."/>
            <person name="Chang Y.J."/>
            <person name="Jeffries C.D."/>
            <person name="Tindall B.J."/>
            <person name="Rohde M."/>
            <person name="Goker M."/>
            <person name="Bristow J."/>
            <person name="Eisen J.A."/>
            <person name="Markowitz V."/>
            <person name="Hugenholtz P."/>
            <person name="Kyrpides N.C."/>
            <person name="Klenk H.P."/>
        </authorList>
    </citation>
    <scope>NUCLEOTIDE SEQUENCE [LARGE SCALE GENOMIC DNA]</scope>
    <source>
        <strain evidence="4">DSM 14484 / JCM 11386 / HI 11/12</strain>
    </source>
</reference>
<protein>
    <submittedName>
        <fullName evidence="3">Glycosyl transferase family 2</fullName>
    </submittedName>
</protein>
<dbReference type="AlphaFoldDB" id="D3SMC5"/>
<feature type="domain" description="Glycosyltransferase 2-like" evidence="2">
    <location>
        <begin position="3"/>
        <end position="123"/>
    </location>
</feature>
<evidence type="ECO:0000256" key="1">
    <source>
        <dbReference type="ARBA" id="ARBA00038494"/>
    </source>
</evidence>
<accession>D3SMC5</accession>
<dbReference type="RefSeq" id="WP_012992311.1">
    <property type="nucleotide sequence ID" value="NC_013894.1"/>
</dbReference>
<dbReference type="KEGG" id="tal:Thal_1273"/>
<name>D3SMC5_THEAH</name>
<organism evidence="3 4">
    <name type="scientific">Thermocrinis albus (strain DSM 14484 / JCM 11386 / HI 11/12)</name>
    <dbReference type="NCBI Taxonomy" id="638303"/>
    <lineage>
        <taxon>Bacteria</taxon>
        <taxon>Pseudomonadati</taxon>
        <taxon>Aquificota</taxon>
        <taxon>Aquificia</taxon>
        <taxon>Aquificales</taxon>
        <taxon>Aquificaceae</taxon>
        <taxon>Thermocrinis</taxon>
    </lineage>
</organism>
<dbReference type="OrthoDB" id="9815923at2"/>
<comment type="similarity">
    <text evidence="1">Belongs to the glycosyltransferase 2 family. WaaE/KdtX subfamily.</text>
</comment>
<dbReference type="InterPro" id="IPR029044">
    <property type="entry name" value="Nucleotide-diphossugar_trans"/>
</dbReference>
<dbReference type="PANTHER" id="PTHR43630:SF2">
    <property type="entry name" value="GLYCOSYLTRANSFERASE"/>
    <property type="match status" value="1"/>
</dbReference>
<dbReference type="PANTHER" id="PTHR43630">
    <property type="entry name" value="POLY-BETA-1,6-N-ACETYL-D-GLUCOSAMINE SYNTHASE"/>
    <property type="match status" value="1"/>
</dbReference>
<dbReference type="HOGENOM" id="CLU_065962_1_0_0"/>
<dbReference type="CAZy" id="GT2">
    <property type="family name" value="Glycosyltransferase Family 2"/>
</dbReference>
<evidence type="ECO:0000313" key="3">
    <source>
        <dbReference type="EMBL" id="ADC89905.1"/>
    </source>
</evidence>
<keyword evidence="3" id="KW-0808">Transferase</keyword>
<dbReference type="EMBL" id="CP001931">
    <property type="protein sequence ID" value="ADC89905.1"/>
    <property type="molecule type" value="Genomic_DNA"/>
</dbReference>
<dbReference type="STRING" id="638303.Thal_1273"/>
<dbReference type="Pfam" id="PF00535">
    <property type="entry name" value="Glycos_transf_2"/>
    <property type="match status" value="1"/>
</dbReference>
<sequence length="253" mass="29553">MLSVLIRAKNEEKNIERAIRSVQGVADQVVVLDSGSTDGTVELAQKMGAEVFFREWTNYADQINYGVQLCKGEWVFVLDADEELSEELRESVMRALKDPECDVYMVCRRTYYMGKFLKHAWYPEWRVRLFRKGSVKFEGVLHERAVFEGRACKLKGDLYHYSYRSLWDQYSKTINYAMLMAKDLHEKGVRFSVAKLMFNPLWAFLKVYVVKGGFLDGMQGFSVAVSSGIYTFLKYLFLWELELKERKGGDLWR</sequence>
<dbReference type="Proteomes" id="UP000002043">
    <property type="component" value="Chromosome"/>
</dbReference>
<dbReference type="eggNOG" id="COG0463">
    <property type="taxonomic scope" value="Bacteria"/>
</dbReference>
<dbReference type="Gene3D" id="3.90.550.10">
    <property type="entry name" value="Spore Coat Polysaccharide Biosynthesis Protein SpsA, Chain A"/>
    <property type="match status" value="1"/>
</dbReference>
<dbReference type="SUPFAM" id="SSF53448">
    <property type="entry name" value="Nucleotide-diphospho-sugar transferases"/>
    <property type="match status" value="1"/>
</dbReference>